<dbReference type="SUPFAM" id="SSF47240">
    <property type="entry name" value="Ferritin-like"/>
    <property type="match status" value="1"/>
</dbReference>
<organism evidence="1 2">
    <name type="scientific">Roseimaritima multifibrata</name>
    <dbReference type="NCBI Taxonomy" id="1930274"/>
    <lineage>
        <taxon>Bacteria</taxon>
        <taxon>Pseudomonadati</taxon>
        <taxon>Planctomycetota</taxon>
        <taxon>Planctomycetia</taxon>
        <taxon>Pirellulales</taxon>
        <taxon>Pirellulaceae</taxon>
        <taxon>Roseimaritima</taxon>
    </lineage>
</organism>
<dbReference type="AlphaFoldDB" id="A0A517MA35"/>
<dbReference type="KEGG" id="rml:FF011L_04840"/>
<evidence type="ECO:0000313" key="1">
    <source>
        <dbReference type="EMBL" id="QDS91749.1"/>
    </source>
</evidence>
<dbReference type="InterPro" id="IPR012347">
    <property type="entry name" value="Ferritin-like"/>
</dbReference>
<dbReference type="PANTHER" id="PTHR30565:SF9">
    <property type="entry name" value="PROTEIN YCIF"/>
    <property type="match status" value="1"/>
</dbReference>
<protein>
    <submittedName>
        <fullName evidence="1">Uncharacterized protein</fullName>
    </submittedName>
</protein>
<dbReference type="Proteomes" id="UP000320672">
    <property type="component" value="Chromosome"/>
</dbReference>
<evidence type="ECO:0000313" key="2">
    <source>
        <dbReference type="Proteomes" id="UP000320672"/>
    </source>
</evidence>
<reference evidence="1 2" key="1">
    <citation type="submission" date="2019-02" db="EMBL/GenBank/DDBJ databases">
        <title>Deep-cultivation of Planctomycetes and their phenomic and genomic characterization uncovers novel biology.</title>
        <authorList>
            <person name="Wiegand S."/>
            <person name="Jogler M."/>
            <person name="Boedeker C."/>
            <person name="Pinto D."/>
            <person name="Vollmers J."/>
            <person name="Rivas-Marin E."/>
            <person name="Kohn T."/>
            <person name="Peeters S.H."/>
            <person name="Heuer A."/>
            <person name="Rast P."/>
            <person name="Oberbeckmann S."/>
            <person name="Bunk B."/>
            <person name="Jeske O."/>
            <person name="Meyerdierks A."/>
            <person name="Storesund J.E."/>
            <person name="Kallscheuer N."/>
            <person name="Luecker S."/>
            <person name="Lage O.M."/>
            <person name="Pohl T."/>
            <person name="Merkel B.J."/>
            <person name="Hornburger P."/>
            <person name="Mueller R.-W."/>
            <person name="Bruemmer F."/>
            <person name="Labrenz M."/>
            <person name="Spormann A.M."/>
            <person name="Op den Camp H."/>
            <person name="Overmann J."/>
            <person name="Amann R."/>
            <person name="Jetten M.S.M."/>
            <person name="Mascher T."/>
            <person name="Medema M.H."/>
            <person name="Devos D.P."/>
            <person name="Kaster A.-K."/>
            <person name="Ovreas L."/>
            <person name="Rohde M."/>
            <person name="Galperin M.Y."/>
            <person name="Jogler C."/>
        </authorList>
    </citation>
    <scope>NUCLEOTIDE SEQUENCE [LARGE SCALE GENOMIC DNA]</scope>
    <source>
        <strain evidence="1 2">FF011L</strain>
    </source>
</reference>
<sequence length="170" mass="18367">MGLFTSTEFDSLECLLVDQLQDLYDAESRLVDALPKMADAASSPELKQAFRGHLDETKGHVNRLEEAFQLLDASAKRKTCDAMKGLVSEGDEMIGAKGDAAIKDAALIAAAQRVEHYEMAGYGSARNFAQRCGRQDVADLLQQTLQEEGDANKKLTQIAESSINSAAAQA</sequence>
<dbReference type="PANTHER" id="PTHR30565">
    <property type="entry name" value="PROTEIN YCIF"/>
    <property type="match status" value="1"/>
</dbReference>
<dbReference type="CDD" id="cd07909">
    <property type="entry name" value="YciF"/>
    <property type="match status" value="1"/>
</dbReference>
<gene>
    <name evidence="1" type="ORF">FF011L_04840</name>
</gene>
<proteinExistence type="predicted"/>
<dbReference type="InterPro" id="IPR047114">
    <property type="entry name" value="YciF"/>
</dbReference>
<accession>A0A517MA35</accession>
<dbReference type="EMBL" id="CP036262">
    <property type="protein sequence ID" value="QDS91749.1"/>
    <property type="molecule type" value="Genomic_DNA"/>
</dbReference>
<dbReference type="InterPro" id="IPR010287">
    <property type="entry name" value="DUF892_YciF-like"/>
</dbReference>
<dbReference type="Gene3D" id="1.20.1260.10">
    <property type="match status" value="1"/>
</dbReference>
<dbReference type="Pfam" id="PF05974">
    <property type="entry name" value="DUF892"/>
    <property type="match status" value="1"/>
</dbReference>
<dbReference type="RefSeq" id="WP_145349879.1">
    <property type="nucleotide sequence ID" value="NZ_CP036262.1"/>
</dbReference>
<keyword evidence="2" id="KW-1185">Reference proteome</keyword>
<dbReference type="InterPro" id="IPR009078">
    <property type="entry name" value="Ferritin-like_SF"/>
</dbReference>
<name>A0A517MA35_9BACT</name>
<dbReference type="OrthoDB" id="9795056at2"/>